<evidence type="ECO:0000256" key="9">
    <source>
        <dbReference type="ARBA" id="ARBA00048359"/>
    </source>
</evidence>
<evidence type="ECO:0000256" key="8">
    <source>
        <dbReference type="ARBA" id="ARBA00025217"/>
    </source>
</evidence>
<evidence type="ECO:0000256" key="10">
    <source>
        <dbReference type="HAMAP-Rule" id="MF_02002"/>
    </source>
</evidence>
<dbReference type="SUPFAM" id="SSF52374">
    <property type="entry name" value="Nucleotidylyl transferase"/>
    <property type="match status" value="1"/>
</dbReference>
<keyword evidence="4 10" id="KW-0547">Nucleotide-binding</keyword>
<evidence type="ECO:0000256" key="5">
    <source>
        <dbReference type="ARBA" id="ARBA00022840"/>
    </source>
</evidence>
<feature type="domain" description="Methionyl/Valyl/Leucyl/Isoleucyl-tRNA synthetase anticodon-binding" evidence="12">
    <location>
        <begin position="677"/>
        <end position="831"/>
    </location>
</feature>
<keyword evidence="6 10" id="KW-0648">Protein biosynthesis</keyword>
<comment type="similarity">
    <text evidence="1 10">Belongs to the class-I aminoacyl-tRNA synthetase family. IleS type 1 subfamily.</text>
</comment>
<dbReference type="Gene3D" id="1.10.10.830">
    <property type="entry name" value="Ile-tRNA synthetase CP2 domain-like"/>
    <property type="match status" value="1"/>
</dbReference>
<dbReference type="CDD" id="cd07960">
    <property type="entry name" value="Anticodon_Ia_Ile_BEm"/>
    <property type="match status" value="1"/>
</dbReference>
<evidence type="ECO:0000259" key="11">
    <source>
        <dbReference type="Pfam" id="PF00133"/>
    </source>
</evidence>
<dbReference type="HAMAP" id="MF_02002">
    <property type="entry name" value="Ile_tRNA_synth_type1"/>
    <property type="match status" value="1"/>
</dbReference>
<dbReference type="Proteomes" id="UP001595901">
    <property type="component" value="Unassembled WGS sequence"/>
</dbReference>
<dbReference type="InterPro" id="IPR033708">
    <property type="entry name" value="Anticodon_Ile_BEm"/>
</dbReference>
<dbReference type="PANTHER" id="PTHR42765:SF1">
    <property type="entry name" value="ISOLEUCINE--TRNA LIGASE, MITOCHONDRIAL"/>
    <property type="match status" value="1"/>
</dbReference>
<dbReference type="InterPro" id="IPR001412">
    <property type="entry name" value="aa-tRNA-synth_I_CS"/>
</dbReference>
<feature type="binding site" evidence="10">
    <location>
        <position position="554"/>
    </location>
    <ligand>
        <name>L-isoleucyl-5'-AMP</name>
        <dbReference type="ChEBI" id="CHEBI:178002"/>
    </ligand>
</feature>
<evidence type="ECO:0000256" key="3">
    <source>
        <dbReference type="ARBA" id="ARBA00022598"/>
    </source>
</evidence>
<evidence type="ECO:0000313" key="13">
    <source>
        <dbReference type="EMBL" id="MFC3931382.1"/>
    </source>
</evidence>
<dbReference type="NCBIfam" id="TIGR00392">
    <property type="entry name" value="ileS"/>
    <property type="match status" value="1"/>
</dbReference>
<feature type="binding site" evidence="10">
    <location>
        <position position="910"/>
    </location>
    <ligand>
        <name>Zn(2+)</name>
        <dbReference type="ChEBI" id="CHEBI:29105"/>
    </ligand>
</feature>
<comment type="subunit">
    <text evidence="10">Monomer.</text>
</comment>
<proteinExistence type="inferred from homology"/>
<sequence>MKLKETLNLGKTAFPMRAGLPNKEPQWQAEWDKKDLYHKRQKLNADKPAFFLHDGPPYANGNIHLGHALNKISKDIIIRSKSMMGYRAPYVPGWDTHGLPIEQVLAKKGVKRKELDLVEYLQMCRDYALSQVDKQRQDFKRLGVSGDWENPYVTLNPDFEAAQIRVFGAMADKGYIYRGAKPVYWSWSSESALAEAEIEYHDLVSTSLYYANKVKDGKGILDMDTYIVVWTTTPFTVTASRGLTVGADFIYAVVKPADDTRKYIVAEELLPELAERFGWDSYEIINRYNGSDLEYIKTEHPWDMAVEELVMVGDHVTLDSGTGIVHTAPGFGEDDYNVGIKYGLEVAVTVDSRGIMTEEAGPDFQGQFYDKVLPTVVDKLGDLLLASAEITHSYPFDWRTKKPIIWRAVPQWFASVAKFREDILAEIEKTDFYPSWGRTRLYNMIRDRGDWVISRQRSWGVPLPIFYAEDGTAIMTKEVTDHVADLFEKEGSIIWWKRDAKDLLPDGFSHPGSPNGKFIKETDIMDVWFDSGSSWEGVMNAREELGYPADLYLEGSDQYRGWFNSSLITSTAVNGHAPYKAVLSQGFVLDGKGEKMSKSKGNTILPNDVAKQYGAEILRLWVASVDTDNDVRVSMEILGQVSESYRKIRNTLRFLLANTSDFKKEDTVAYENLRQVDQYMTAKFNTLVKTILEAYENYDFMSAYKAVNNFLTVDLSAFYLDFAKDVVYIEAADSLVRRQMQTVFYDILVKITKLLTPILPHTSEEIWSYLEQEEEEFVQLAEMPEVETFENQEALLEIWETFMNFRTQAQKALEEARNGKLIGKSLEAHLTIYADQETKSLLDSLDSDIAQLLIVSQLTVTDAPAPAGALQFDDLTFTVEHAQGDVCDRCRRNDVTTKKRSYNAKICDHCAEIVEANFPEAVTQGFEVKAAK</sequence>
<evidence type="ECO:0000256" key="1">
    <source>
        <dbReference type="ARBA" id="ARBA00006887"/>
    </source>
</evidence>
<feature type="short sequence motif" description="'KMSKS' region" evidence="10">
    <location>
        <begin position="595"/>
        <end position="599"/>
    </location>
</feature>
<comment type="caution">
    <text evidence="13">The sequence shown here is derived from an EMBL/GenBank/DDBJ whole genome shotgun (WGS) entry which is preliminary data.</text>
</comment>
<dbReference type="SUPFAM" id="SSF47323">
    <property type="entry name" value="Anticodon-binding domain of a subclass of class I aminoacyl-tRNA synthetases"/>
    <property type="match status" value="1"/>
</dbReference>
<protein>
    <recommendedName>
        <fullName evidence="10">Isoleucine--tRNA ligase</fullName>
        <ecNumber evidence="10">6.1.1.5</ecNumber>
    </recommendedName>
    <alternativeName>
        <fullName evidence="10">Isoleucyl-tRNA synthetase</fullName>
        <shortName evidence="10">IleRS</shortName>
    </alternativeName>
</protein>
<evidence type="ECO:0000256" key="7">
    <source>
        <dbReference type="ARBA" id="ARBA00023146"/>
    </source>
</evidence>
<gene>
    <name evidence="10 13" type="primary">ileS</name>
    <name evidence="13" type="ORF">ACFOSE_01015</name>
</gene>
<comment type="domain">
    <text evidence="10">IleRS has two distinct active sites: one for aminoacylation and one for editing. The misactivated valine is translocated from the active site to the editing site, which sterically excludes the correctly activated isoleucine. The single editing site contains two valyl binding pockets, one specific for each substrate (Val-AMP or Val-tRNA(Ile)).</text>
</comment>
<dbReference type="InterPro" id="IPR050081">
    <property type="entry name" value="Ile-tRNA_ligase"/>
</dbReference>
<dbReference type="InterPro" id="IPR002300">
    <property type="entry name" value="aa-tRNA-synth_Ia"/>
</dbReference>
<keyword evidence="2 10" id="KW-0963">Cytoplasm</keyword>
<dbReference type="EC" id="6.1.1.5" evidence="10"/>
<reference evidence="14" key="1">
    <citation type="journal article" date="2019" name="Int. J. Syst. Evol. Microbiol.">
        <title>The Global Catalogue of Microorganisms (GCM) 10K type strain sequencing project: providing services to taxonomists for standard genome sequencing and annotation.</title>
        <authorList>
            <consortium name="The Broad Institute Genomics Platform"/>
            <consortium name="The Broad Institute Genome Sequencing Center for Infectious Disease"/>
            <person name="Wu L."/>
            <person name="Ma J."/>
        </authorList>
    </citation>
    <scope>NUCLEOTIDE SEQUENCE [LARGE SCALE GENOMIC DNA]</scope>
    <source>
        <strain evidence="14">CCUG 58728</strain>
    </source>
</reference>
<comment type="cofactor">
    <cofactor evidence="10">
        <name>Zn(2+)</name>
        <dbReference type="ChEBI" id="CHEBI:29105"/>
    </cofactor>
    <text evidence="10">Binds 1 zinc ion per subunit.</text>
</comment>
<dbReference type="Pfam" id="PF08264">
    <property type="entry name" value="Anticodon_1"/>
    <property type="match status" value="1"/>
</dbReference>
<keyword evidence="10" id="KW-0479">Metal-binding</keyword>
<evidence type="ECO:0000256" key="2">
    <source>
        <dbReference type="ARBA" id="ARBA00022490"/>
    </source>
</evidence>
<feature type="binding site" evidence="10">
    <location>
        <position position="907"/>
    </location>
    <ligand>
        <name>Zn(2+)</name>
        <dbReference type="ChEBI" id="CHEBI:29105"/>
    </ligand>
</feature>
<keyword evidence="7 10" id="KW-0030">Aminoacyl-tRNA synthetase</keyword>
<dbReference type="Gene3D" id="1.10.730.20">
    <property type="match status" value="1"/>
</dbReference>
<evidence type="ECO:0000256" key="4">
    <source>
        <dbReference type="ARBA" id="ARBA00022741"/>
    </source>
</evidence>
<dbReference type="SUPFAM" id="SSF50677">
    <property type="entry name" value="ValRS/IleRS/LeuRS editing domain"/>
    <property type="match status" value="1"/>
</dbReference>
<name>A0ABV8CZ06_9STRE</name>
<evidence type="ECO:0000313" key="14">
    <source>
        <dbReference type="Proteomes" id="UP001595901"/>
    </source>
</evidence>
<dbReference type="InterPro" id="IPR002301">
    <property type="entry name" value="Ile-tRNA-ligase"/>
</dbReference>
<dbReference type="PRINTS" id="PR00984">
    <property type="entry name" value="TRNASYNTHILE"/>
</dbReference>
<dbReference type="Pfam" id="PF00133">
    <property type="entry name" value="tRNA-synt_1"/>
    <property type="match status" value="1"/>
</dbReference>
<dbReference type="CDD" id="cd00818">
    <property type="entry name" value="IleRS_core"/>
    <property type="match status" value="1"/>
</dbReference>
<keyword evidence="10" id="KW-0862">Zinc</keyword>
<dbReference type="InterPro" id="IPR009008">
    <property type="entry name" value="Val/Leu/Ile-tRNA-synth_edit"/>
</dbReference>
<dbReference type="Gene3D" id="3.40.50.620">
    <property type="entry name" value="HUPs"/>
    <property type="match status" value="2"/>
</dbReference>
<organism evidence="13 14">
    <name type="scientific">Streptococcus dentapri</name>
    <dbReference type="NCBI Taxonomy" id="573564"/>
    <lineage>
        <taxon>Bacteria</taxon>
        <taxon>Bacillati</taxon>
        <taxon>Bacillota</taxon>
        <taxon>Bacilli</taxon>
        <taxon>Lactobacillales</taxon>
        <taxon>Streptococcaceae</taxon>
        <taxon>Streptococcus</taxon>
    </lineage>
</organism>
<feature type="binding site" evidence="10">
    <location>
        <position position="890"/>
    </location>
    <ligand>
        <name>Zn(2+)</name>
        <dbReference type="ChEBI" id="CHEBI:29105"/>
    </ligand>
</feature>
<keyword evidence="3 10" id="KW-0436">Ligase</keyword>
<dbReference type="InterPro" id="IPR023585">
    <property type="entry name" value="Ile-tRNA-ligase_type1"/>
</dbReference>
<dbReference type="PROSITE" id="PS00178">
    <property type="entry name" value="AA_TRNA_LIGASE_I"/>
    <property type="match status" value="1"/>
</dbReference>
<comment type="catalytic activity">
    <reaction evidence="9 10">
        <text>tRNA(Ile) + L-isoleucine + ATP = L-isoleucyl-tRNA(Ile) + AMP + diphosphate</text>
        <dbReference type="Rhea" id="RHEA:11060"/>
        <dbReference type="Rhea" id="RHEA-COMP:9666"/>
        <dbReference type="Rhea" id="RHEA-COMP:9695"/>
        <dbReference type="ChEBI" id="CHEBI:30616"/>
        <dbReference type="ChEBI" id="CHEBI:33019"/>
        <dbReference type="ChEBI" id="CHEBI:58045"/>
        <dbReference type="ChEBI" id="CHEBI:78442"/>
        <dbReference type="ChEBI" id="CHEBI:78528"/>
        <dbReference type="ChEBI" id="CHEBI:456215"/>
        <dbReference type="EC" id="6.1.1.5"/>
    </reaction>
</comment>
<dbReference type="RefSeq" id="WP_380429328.1">
    <property type="nucleotide sequence ID" value="NZ_JBHSAC010000010.1"/>
</dbReference>
<dbReference type="PANTHER" id="PTHR42765">
    <property type="entry name" value="SOLEUCYL-TRNA SYNTHETASE"/>
    <property type="match status" value="1"/>
</dbReference>
<accession>A0ABV8CZ06</accession>
<dbReference type="InterPro" id="IPR009080">
    <property type="entry name" value="tRNAsynth_Ia_anticodon-bd"/>
</dbReference>
<dbReference type="EMBL" id="JBHSAC010000010">
    <property type="protein sequence ID" value="MFC3931382.1"/>
    <property type="molecule type" value="Genomic_DNA"/>
</dbReference>
<comment type="subcellular location">
    <subcellularLocation>
        <location evidence="10">Cytoplasm</location>
    </subcellularLocation>
</comment>
<feature type="binding site" evidence="10">
    <location>
        <position position="887"/>
    </location>
    <ligand>
        <name>Zn(2+)</name>
        <dbReference type="ChEBI" id="CHEBI:29105"/>
    </ligand>
</feature>
<keyword evidence="5 10" id="KW-0067">ATP-binding</keyword>
<feature type="short sequence motif" description="'HIGH' region" evidence="10">
    <location>
        <begin position="57"/>
        <end position="67"/>
    </location>
</feature>
<dbReference type="GO" id="GO:0004822">
    <property type="term" value="F:isoleucine-tRNA ligase activity"/>
    <property type="evidence" value="ECO:0007669"/>
    <property type="project" value="UniProtKB-EC"/>
</dbReference>
<feature type="binding site" evidence="10">
    <location>
        <position position="598"/>
    </location>
    <ligand>
        <name>ATP</name>
        <dbReference type="ChEBI" id="CHEBI:30616"/>
    </ligand>
</feature>
<dbReference type="InterPro" id="IPR013155">
    <property type="entry name" value="M/V/L/I-tRNA-synth_anticd-bd"/>
</dbReference>
<feature type="domain" description="Aminoacyl-tRNA synthetase class Ia" evidence="11">
    <location>
        <begin position="26"/>
        <end position="633"/>
    </location>
</feature>
<evidence type="ECO:0000256" key="6">
    <source>
        <dbReference type="ARBA" id="ARBA00022917"/>
    </source>
</evidence>
<evidence type="ECO:0000259" key="12">
    <source>
        <dbReference type="Pfam" id="PF08264"/>
    </source>
</evidence>
<dbReference type="Gene3D" id="3.90.740.10">
    <property type="entry name" value="Valyl/Leucyl/Isoleucyl-tRNA synthetase, editing domain"/>
    <property type="match status" value="1"/>
</dbReference>
<comment type="function">
    <text evidence="8 10">Catalyzes the attachment of isoleucine to tRNA(Ile). As IleRS can inadvertently accommodate and process structurally similar amino acids such as valine, to avoid such errors it has two additional distinct tRNA(Ile)-dependent editing activities. One activity is designated as 'pretransfer' editing and involves the hydrolysis of activated Val-AMP. The other activity is designated 'posttransfer' editing and involves deacylation of mischarged Val-tRNA(Ile).</text>
</comment>
<dbReference type="InterPro" id="IPR014729">
    <property type="entry name" value="Rossmann-like_a/b/a_fold"/>
</dbReference>
<keyword evidence="14" id="KW-1185">Reference proteome</keyword>